<dbReference type="PANTHER" id="PTHR43747:SF1">
    <property type="entry name" value="SLR1998 PROTEIN"/>
    <property type="match status" value="1"/>
</dbReference>
<keyword evidence="1" id="KW-0560">Oxidoreductase</keyword>
<evidence type="ECO:0000313" key="2">
    <source>
        <dbReference type="Proteomes" id="UP000244880"/>
    </source>
</evidence>
<keyword evidence="2" id="KW-1185">Reference proteome</keyword>
<dbReference type="InterPro" id="IPR036188">
    <property type="entry name" value="FAD/NAD-bd_sf"/>
</dbReference>
<dbReference type="Pfam" id="PF04820">
    <property type="entry name" value="Trp_halogenase"/>
    <property type="match status" value="1"/>
</dbReference>
<dbReference type="AlphaFoldDB" id="A0A2R8BGR8"/>
<proteinExistence type="predicted"/>
<dbReference type="InterPro" id="IPR050816">
    <property type="entry name" value="Flavin-dep_Halogenase_NPB"/>
</dbReference>
<dbReference type="EC" id="1.-.-.-" evidence="1"/>
<organism evidence="1 2">
    <name type="scientific">Ascidiaceihabitans donghaensis</name>
    <dbReference type="NCBI Taxonomy" id="1510460"/>
    <lineage>
        <taxon>Bacteria</taxon>
        <taxon>Pseudomonadati</taxon>
        <taxon>Pseudomonadota</taxon>
        <taxon>Alphaproteobacteria</taxon>
        <taxon>Rhodobacterales</taxon>
        <taxon>Paracoccaceae</taxon>
        <taxon>Ascidiaceihabitans</taxon>
    </lineage>
</organism>
<dbReference type="PANTHER" id="PTHR43747">
    <property type="entry name" value="FAD-BINDING PROTEIN"/>
    <property type="match status" value="1"/>
</dbReference>
<dbReference type="Gene3D" id="3.30.9.100">
    <property type="match status" value="1"/>
</dbReference>
<reference evidence="1 2" key="1">
    <citation type="submission" date="2018-03" db="EMBL/GenBank/DDBJ databases">
        <authorList>
            <person name="Keele B.F."/>
        </authorList>
    </citation>
    <scope>NUCLEOTIDE SEQUENCE [LARGE SCALE GENOMIC DNA]</scope>
    <source>
        <strain evidence="1 2">CECT 8599</strain>
    </source>
</reference>
<name>A0A2R8BGR8_9RHOB</name>
<accession>A0A2R8BGR8</accession>
<gene>
    <name evidence="1" type="primary">lodB</name>
    <name evidence="1" type="ORF">ASD8599_02946</name>
</gene>
<dbReference type="EMBL" id="OMOR01000001">
    <property type="protein sequence ID" value="SPH22200.1"/>
    <property type="molecule type" value="Genomic_DNA"/>
</dbReference>
<dbReference type="Gene3D" id="3.50.50.60">
    <property type="entry name" value="FAD/NAD(P)-binding domain"/>
    <property type="match status" value="1"/>
</dbReference>
<dbReference type="SUPFAM" id="SSF51905">
    <property type="entry name" value="FAD/NAD(P)-binding domain"/>
    <property type="match status" value="1"/>
</dbReference>
<dbReference type="GO" id="GO:0004497">
    <property type="term" value="F:monooxygenase activity"/>
    <property type="evidence" value="ECO:0007669"/>
    <property type="project" value="InterPro"/>
</dbReference>
<protein>
    <submittedName>
        <fullName evidence="1">FAD-dependent oxidoreductase LodB</fullName>
        <ecNumber evidence="1">1.-.-.-</ecNumber>
    </submittedName>
</protein>
<dbReference type="InterPro" id="IPR006905">
    <property type="entry name" value="Flavin_halogenase"/>
</dbReference>
<evidence type="ECO:0000313" key="1">
    <source>
        <dbReference type="EMBL" id="SPH22200.1"/>
    </source>
</evidence>
<dbReference type="Proteomes" id="UP000244880">
    <property type="component" value="Unassembled WGS sequence"/>
</dbReference>
<sequence length="319" mass="34618">MGLLEAIEARGYLAYLGNQSAWGSDQLENTDFIRDPGGPGWHLDRADFERTLRDVAGRRGASVLTSQTVSSCERDAAGWRLGCVSGARIHARIVVDATGRKASIARMIGQRPVVLSKTVAVWMRLPNAATRPHDKDLLSKGPLHKGPLHKGLSTIASCATGWWYTAPVRDGRVVSLHTDSDLVTDNLRHSDGFVEAARQNAVVGAALAQTCANDSARPRITAANTSLLPVPAGKGWLAVGDAALALDPLSSRGVFQSLYTGLAAAAEIDAALHNKTGMDFAVYAAHLQDIATTYRRHLNLFYRTERRWQDAPFWMRRQG</sequence>